<dbReference type="InterPro" id="IPR011993">
    <property type="entry name" value="PH-like_dom_sf"/>
</dbReference>
<evidence type="ECO:0000256" key="1">
    <source>
        <dbReference type="ARBA" id="ARBA00022723"/>
    </source>
</evidence>
<evidence type="ECO:0000259" key="6">
    <source>
        <dbReference type="PROSITE" id="PS50003"/>
    </source>
</evidence>
<feature type="region of interest" description="Disordered" evidence="5">
    <location>
        <begin position="1303"/>
        <end position="1345"/>
    </location>
</feature>
<keyword evidence="3" id="KW-0862">Zinc</keyword>
<feature type="region of interest" description="Disordered" evidence="5">
    <location>
        <begin position="1113"/>
        <end position="1273"/>
    </location>
</feature>
<dbReference type="SUPFAM" id="SSF50729">
    <property type="entry name" value="PH domain-like"/>
    <property type="match status" value="1"/>
</dbReference>
<keyword evidence="9" id="KW-1185">Reference proteome</keyword>
<dbReference type="InterPro" id="IPR045258">
    <property type="entry name" value="ACAP1/2/3-like"/>
</dbReference>
<dbReference type="SUPFAM" id="SSF103657">
    <property type="entry name" value="BAR/IMD domain-like"/>
    <property type="match status" value="1"/>
</dbReference>
<keyword evidence="1" id="KW-0479">Metal-binding</keyword>
<feature type="compositionally biased region" description="Polar residues" evidence="5">
    <location>
        <begin position="422"/>
        <end position="433"/>
    </location>
</feature>
<feature type="compositionally biased region" description="Basic and acidic residues" evidence="5">
    <location>
        <begin position="334"/>
        <end position="351"/>
    </location>
</feature>
<gene>
    <name evidence="8" type="ORF">BG006_000044</name>
</gene>
<feature type="compositionally biased region" description="Polar residues" evidence="5">
    <location>
        <begin position="1323"/>
        <end position="1339"/>
    </location>
</feature>
<feature type="domain" description="Arf-GAP" evidence="7">
    <location>
        <begin position="672"/>
        <end position="823"/>
    </location>
</feature>
<feature type="compositionally biased region" description="Polar residues" evidence="5">
    <location>
        <begin position="1072"/>
        <end position="1099"/>
    </location>
</feature>
<feature type="region of interest" description="Disordered" evidence="5">
    <location>
        <begin position="1377"/>
        <end position="1398"/>
    </location>
</feature>
<evidence type="ECO:0000256" key="5">
    <source>
        <dbReference type="SAM" id="MobiDB-lite"/>
    </source>
</evidence>
<dbReference type="PANTHER" id="PTHR23180">
    <property type="entry name" value="CENTAURIN/ARF"/>
    <property type="match status" value="1"/>
</dbReference>
<dbReference type="GO" id="GO:0005737">
    <property type="term" value="C:cytoplasm"/>
    <property type="evidence" value="ECO:0007669"/>
    <property type="project" value="InterPro"/>
</dbReference>
<dbReference type="InterPro" id="IPR038508">
    <property type="entry name" value="ArfGAP_dom_sf"/>
</dbReference>
<dbReference type="InterPro" id="IPR037278">
    <property type="entry name" value="ARFGAP/RecO"/>
</dbReference>
<feature type="compositionally biased region" description="Pro residues" evidence="5">
    <location>
        <begin position="1385"/>
        <end position="1395"/>
    </location>
</feature>
<feature type="compositionally biased region" description="Low complexity" evidence="5">
    <location>
        <begin position="1202"/>
        <end position="1224"/>
    </location>
</feature>
<feature type="compositionally biased region" description="Low complexity" evidence="5">
    <location>
        <begin position="1444"/>
        <end position="1461"/>
    </location>
</feature>
<feature type="compositionally biased region" description="Low complexity" evidence="5">
    <location>
        <begin position="1256"/>
        <end position="1266"/>
    </location>
</feature>
<accession>A0A9P5ST58</accession>
<dbReference type="SUPFAM" id="SSF57863">
    <property type="entry name" value="ArfGap/RecO-like zinc finger"/>
    <property type="match status" value="1"/>
</dbReference>
<evidence type="ECO:0000256" key="3">
    <source>
        <dbReference type="ARBA" id="ARBA00022833"/>
    </source>
</evidence>
<dbReference type="GO" id="GO:0008270">
    <property type="term" value="F:zinc ion binding"/>
    <property type="evidence" value="ECO:0007669"/>
    <property type="project" value="UniProtKB-KW"/>
</dbReference>
<evidence type="ECO:0000259" key="7">
    <source>
        <dbReference type="PROSITE" id="PS50115"/>
    </source>
</evidence>
<feature type="compositionally biased region" description="Polar residues" evidence="5">
    <location>
        <begin position="953"/>
        <end position="962"/>
    </location>
</feature>
<organism evidence="8 9">
    <name type="scientific">Podila minutissima</name>
    <dbReference type="NCBI Taxonomy" id="64525"/>
    <lineage>
        <taxon>Eukaryota</taxon>
        <taxon>Fungi</taxon>
        <taxon>Fungi incertae sedis</taxon>
        <taxon>Mucoromycota</taxon>
        <taxon>Mortierellomycotina</taxon>
        <taxon>Mortierellomycetes</taxon>
        <taxon>Mortierellales</taxon>
        <taxon>Mortierellaceae</taxon>
        <taxon>Podila</taxon>
    </lineage>
</organism>
<dbReference type="EMBL" id="JAAAUY010000010">
    <property type="protein sequence ID" value="KAF9338055.1"/>
    <property type="molecule type" value="Genomic_DNA"/>
</dbReference>
<dbReference type="PANTHER" id="PTHR23180:SF160">
    <property type="entry name" value="ADP-RIBOSYLATION FACTOR GTPASE-ACTIVATING PROTEIN EFFECTOR PROTEIN 1"/>
    <property type="match status" value="1"/>
</dbReference>
<dbReference type="GO" id="GO:0005096">
    <property type="term" value="F:GTPase activator activity"/>
    <property type="evidence" value="ECO:0007669"/>
    <property type="project" value="InterPro"/>
</dbReference>
<dbReference type="PROSITE" id="PS50003">
    <property type="entry name" value="PH_DOMAIN"/>
    <property type="match status" value="1"/>
</dbReference>
<feature type="compositionally biased region" description="Low complexity" evidence="5">
    <location>
        <begin position="1121"/>
        <end position="1132"/>
    </location>
</feature>
<evidence type="ECO:0000313" key="9">
    <source>
        <dbReference type="Proteomes" id="UP000696485"/>
    </source>
</evidence>
<dbReference type="Pfam" id="PF16746">
    <property type="entry name" value="BAR_3"/>
    <property type="match status" value="1"/>
</dbReference>
<dbReference type="SMART" id="SM00233">
    <property type="entry name" value="PH"/>
    <property type="match status" value="1"/>
</dbReference>
<dbReference type="InterPro" id="IPR001849">
    <property type="entry name" value="PH_domain"/>
</dbReference>
<dbReference type="InterPro" id="IPR001164">
    <property type="entry name" value="ArfGAP_dom"/>
</dbReference>
<feature type="compositionally biased region" description="Polar residues" evidence="5">
    <location>
        <begin position="911"/>
        <end position="920"/>
    </location>
</feature>
<feature type="compositionally biased region" description="Low complexity" evidence="5">
    <location>
        <begin position="387"/>
        <end position="400"/>
    </location>
</feature>
<dbReference type="InterPro" id="IPR004148">
    <property type="entry name" value="BAR_dom"/>
</dbReference>
<evidence type="ECO:0000256" key="2">
    <source>
        <dbReference type="ARBA" id="ARBA00022771"/>
    </source>
</evidence>
<dbReference type="Gene3D" id="1.20.1270.60">
    <property type="entry name" value="Arfaptin homology (AH) domain/BAR domain"/>
    <property type="match status" value="1"/>
</dbReference>
<feature type="compositionally biased region" description="Basic and acidic residues" evidence="5">
    <location>
        <begin position="939"/>
        <end position="950"/>
    </location>
</feature>
<feature type="domain" description="PH" evidence="6">
    <location>
        <begin position="454"/>
        <end position="563"/>
    </location>
</feature>
<dbReference type="SMART" id="SM00105">
    <property type="entry name" value="ArfGap"/>
    <property type="match status" value="1"/>
</dbReference>
<dbReference type="Pfam" id="PF00169">
    <property type="entry name" value="PH"/>
    <property type="match status" value="1"/>
</dbReference>
<feature type="compositionally biased region" description="Polar residues" evidence="5">
    <location>
        <begin position="1133"/>
        <end position="1159"/>
    </location>
</feature>
<feature type="region of interest" description="Disordered" evidence="5">
    <location>
        <begin position="329"/>
        <end position="351"/>
    </location>
</feature>
<dbReference type="FunFam" id="2.30.29.30:FF:000252">
    <property type="entry name" value="ARF GTPase activator (Csx2)"/>
    <property type="match status" value="1"/>
</dbReference>
<protein>
    <recommendedName>
        <fullName evidence="10">ArfGap-domain-containing protein</fullName>
    </recommendedName>
</protein>
<feature type="compositionally biased region" description="Polar residues" evidence="5">
    <location>
        <begin position="1027"/>
        <end position="1060"/>
    </location>
</feature>
<dbReference type="Proteomes" id="UP000696485">
    <property type="component" value="Unassembled WGS sequence"/>
</dbReference>
<reference evidence="8" key="1">
    <citation type="journal article" date="2020" name="Fungal Divers.">
        <title>Resolving the Mortierellaceae phylogeny through synthesis of multi-gene phylogenetics and phylogenomics.</title>
        <authorList>
            <person name="Vandepol N."/>
            <person name="Liber J."/>
            <person name="Desiro A."/>
            <person name="Na H."/>
            <person name="Kennedy M."/>
            <person name="Barry K."/>
            <person name="Grigoriev I.V."/>
            <person name="Miller A.N."/>
            <person name="O'Donnell K."/>
            <person name="Stajich J.E."/>
            <person name="Bonito G."/>
        </authorList>
    </citation>
    <scope>NUCLEOTIDE SEQUENCE</scope>
    <source>
        <strain evidence="8">NVP1</strain>
    </source>
</reference>
<feature type="region of interest" description="Disordered" evidence="5">
    <location>
        <begin position="59"/>
        <end position="101"/>
    </location>
</feature>
<feature type="region of interest" description="Disordered" evidence="5">
    <location>
        <begin position="936"/>
        <end position="962"/>
    </location>
</feature>
<dbReference type="InterPro" id="IPR027267">
    <property type="entry name" value="AH/BAR_dom_sf"/>
</dbReference>
<dbReference type="Gene3D" id="2.30.29.30">
    <property type="entry name" value="Pleckstrin-homology domain (PH domain)/Phosphotyrosine-binding domain (PTB)"/>
    <property type="match status" value="1"/>
</dbReference>
<evidence type="ECO:0000313" key="8">
    <source>
        <dbReference type="EMBL" id="KAF9338055.1"/>
    </source>
</evidence>
<proteinExistence type="predicted"/>
<keyword evidence="2 4" id="KW-0863">Zinc-finger</keyword>
<dbReference type="CDD" id="cd08204">
    <property type="entry name" value="ArfGap"/>
    <property type="match status" value="1"/>
</dbReference>
<dbReference type="Gene3D" id="1.10.220.150">
    <property type="entry name" value="Arf GTPase activating protein"/>
    <property type="match status" value="1"/>
</dbReference>
<evidence type="ECO:0008006" key="10">
    <source>
        <dbReference type="Google" id="ProtNLM"/>
    </source>
</evidence>
<evidence type="ECO:0000256" key="4">
    <source>
        <dbReference type="PROSITE-ProRule" id="PRU00288"/>
    </source>
</evidence>
<feature type="region of interest" description="Disordered" evidence="5">
    <location>
        <begin position="1020"/>
        <end position="1099"/>
    </location>
</feature>
<feature type="region of interest" description="Disordered" evidence="5">
    <location>
        <begin position="1410"/>
        <end position="1495"/>
    </location>
</feature>
<feature type="region of interest" description="Disordered" evidence="5">
    <location>
        <begin position="902"/>
        <end position="922"/>
    </location>
</feature>
<dbReference type="PRINTS" id="PR00405">
    <property type="entry name" value="REVINTRACTNG"/>
</dbReference>
<sequence>MLCNTSQDTSSGVRFSLSQIQMPSIPGVRHWRRTSTPEKQSTSFWSKFPSFGNSHNSLVLDPQLPIPPAQKTSSSTLPISGQNRDAFEAPPSEKPGSSKSSIISSISSTILLANDAEDGPLFRATVVECENNIRQMKTSTKRIVKAAQAVLEARKVWAIAEESFATELAGFKPAEQLVEKYLHPMAQTLGERSEMLARQMQNLLIEPLCRFQSVDLKAAEVYRKSFDEESKEYYSFLSKYMALKLDNSPQKKAEAEARYEKRRQRFEAKRFEYWVFLLDMRVGGSKGEEIFQHITNYSERHCRNWVEMGHLADEMKPDLDSILSELAVSQEKSAAQRKERQDQRKRLSRMFDEQDISSTDYSFTQMAKITQGSEGEVLDPPTPALYSMSSDSFDGAPSSSNHSTVDLPDTQPKPENKRVLRLSSTPSKLGDASSNIAGIRDLEHQDTDTGTALGRRKEGFLFATSKPNLHNSTVLDKPNSTNWRKYWCVVSEGHLHEYSHWKKGATIAHNEPINLRISTVRACRNQDRRFCFEVITPKFKRVYQATSADDMNSWINVISNAIQGILSGTSSCRNLSLQYANTRESRPSMETLGGNRGELTAGLGGRASMEQMIQAASLPTSLQDRVQPGQAVGRKRGETAALGLNEMGQIISPYSRESTLASMQSDDDRLGTRLLAVMRETSLANNFCADCGAKNPDWCVINLGVLVCIECSGIHRSLGTHISKVRSFTLDTTSYTRDLFDFIRAVGNNVSNQIWEANLNPMSTTLPTSPTNQTSDTTDITAHGKPFIPFRKPVVNDPREYKASFILRKYVDRAFVDRKFPSEIDRPGRTQAIHRNSFAGTNTSSAATRALFQSVLVNNIPAALAAFAAGANLNAVQGTSDNTSRLPSSSYFMNRKEKQPAVPTALDTFGPGSTPNTTRSPILDDSILQPAAATLMESSTDKNSDPKDDIDTLPSSTYNPHTSFTVTQSTPLLIALRHGVPFSLDEQYEVFPLAEFIIQNGATNDLSIEAKLLDEQNAVEEQGNGDGTSTRTGRPDTISRTGSGSKPGTNGASARAVTSNDSRDGATDESWDVSNDSQTTNRRSASQVMGISNTPGQRTSAMNYLRAKSVARGDVSALDPSTQSSKKAASTSMVTHNQSEDQSLSNYSSDLSVNDSTSHPGFGSQRPSSPSNPPPPSRSAALASMLNLSPRLRPQGGYHTVNSTSAPASASSSPGPSSTNSGTSYASTTMASGHPRHPTTGQQDISALFQKRRGSDSGMTGTSGSRLSSGVSKEVKAQYRKSGDFSLLAPISSILSPSFRRQHQSQLLDSDELSGPNFGAMFDNSTGQDSSQDTNSSRAQKVKATLTKSLRLSGISSKRNGGLVNNMAVMMRDDDNNQRRHSMTPEPPVVGPSPSSPALSLPTNILAPLPTLTASQPTKGDGLDPPVRQPSWPDFNTFMSTSVSSPDLAQLASSSSSTSPSRVVNLETPPSRVPRPRPMSGSYLMLDSQRYSHAP</sequence>
<dbReference type="Pfam" id="PF01412">
    <property type="entry name" value="ArfGap"/>
    <property type="match status" value="1"/>
</dbReference>
<feature type="region of interest" description="Disordered" evidence="5">
    <location>
        <begin position="371"/>
        <end position="433"/>
    </location>
</feature>
<dbReference type="PROSITE" id="PS50115">
    <property type="entry name" value="ARFGAP"/>
    <property type="match status" value="1"/>
</dbReference>
<feature type="compositionally biased region" description="Polar residues" evidence="5">
    <location>
        <begin position="70"/>
        <end position="83"/>
    </location>
</feature>
<name>A0A9P5ST58_9FUNG</name>
<comment type="caution">
    <text evidence="8">The sequence shown here is derived from an EMBL/GenBank/DDBJ whole genome shotgun (WGS) entry which is preliminary data.</text>
</comment>